<reference evidence="1 2" key="1">
    <citation type="journal article" date="2020" name="Fungal Divers.">
        <title>Resolving the Mortierellaceae phylogeny through synthesis of multi-gene phylogenetics and phylogenomics.</title>
        <authorList>
            <person name="Vandepol N."/>
            <person name="Liber J."/>
            <person name="Desiro A."/>
            <person name="Na H."/>
            <person name="Kennedy M."/>
            <person name="Barry K."/>
            <person name="Grigoriev I.V."/>
            <person name="Miller A.N."/>
            <person name="O'Donnell K."/>
            <person name="Stajich J.E."/>
            <person name="Bonito G."/>
        </authorList>
    </citation>
    <scope>NUCLEOTIDE SEQUENCE [LARGE SCALE GENOMIC DNA]</scope>
    <source>
        <strain evidence="1 2">AD045</strain>
    </source>
</reference>
<accession>A0ABQ7JIM6</accession>
<evidence type="ECO:0000313" key="1">
    <source>
        <dbReference type="EMBL" id="KAG0275127.1"/>
    </source>
</evidence>
<name>A0ABQ7JIM6_9FUNG</name>
<dbReference type="Proteomes" id="UP001194696">
    <property type="component" value="Unassembled WGS sequence"/>
</dbReference>
<dbReference type="EMBL" id="JAAAIM010001899">
    <property type="protein sequence ID" value="KAG0275127.1"/>
    <property type="molecule type" value="Genomic_DNA"/>
</dbReference>
<organism evidence="1 2">
    <name type="scientific">Linnemannia gamsii</name>
    <dbReference type="NCBI Taxonomy" id="64522"/>
    <lineage>
        <taxon>Eukaryota</taxon>
        <taxon>Fungi</taxon>
        <taxon>Fungi incertae sedis</taxon>
        <taxon>Mucoromycota</taxon>
        <taxon>Mortierellomycotina</taxon>
        <taxon>Mortierellomycetes</taxon>
        <taxon>Mortierellales</taxon>
        <taxon>Mortierellaceae</taxon>
        <taxon>Linnemannia</taxon>
    </lineage>
</organism>
<proteinExistence type="predicted"/>
<sequence>MLPDDEIQAANTLLQALMDGVAILEQAAQAAAPLQAQGTKLEETIQKYWNML</sequence>
<keyword evidence="2" id="KW-1185">Reference proteome</keyword>
<evidence type="ECO:0000313" key="2">
    <source>
        <dbReference type="Proteomes" id="UP001194696"/>
    </source>
</evidence>
<feature type="non-terminal residue" evidence="1">
    <location>
        <position position="52"/>
    </location>
</feature>
<gene>
    <name evidence="1" type="ORF">BGZ96_003907</name>
</gene>
<protein>
    <submittedName>
        <fullName evidence="1">Uncharacterized protein</fullName>
    </submittedName>
</protein>
<comment type="caution">
    <text evidence="1">The sequence shown here is derived from an EMBL/GenBank/DDBJ whole genome shotgun (WGS) entry which is preliminary data.</text>
</comment>